<reference evidence="3" key="1">
    <citation type="submission" date="2025-08" db="UniProtKB">
        <authorList>
            <consortium name="RefSeq"/>
        </authorList>
    </citation>
    <scope>IDENTIFICATION</scope>
    <source>
        <strain evidence="3">15112-1751.03</strain>
        <tissue evidence="3">Whole Adult</tissue>
    </source>
</reference>
<name>A0A9C6W840_DROAB</name>
<dbReference type="AlphaFoldDB" id="A0A9C6W840"/>
<dbReference type="GeneID" id="117563521"/>
<accession>A0A9C6W840</accession>
<proteinExistence type="predicted"/>
<feature type="compositionally biased region" description="Gly residues" evidence="1">
    <location>
        <begin position="96"/>
        <end position="106"/>
    </location>
</feature>
<dbReference type="OrthoDB" id="7872733at2759"/>
<keyword evidence="2" id="KW-1185">Reference proteome</keyword>
<protein>
    <submittedName>
        <fullName evidence="3">Uncharacterized PPE family protein PPE69 isoform X1</fullName>
    </submittedName>
</protein>
<gene>
    <name evidence="3" type="primary">LOC117563521</name>
</gene>
<feature type="region of interest" description="Disordered" evidence="1">
    <location>
        <begin position="68"/>
        <end position="109"/>
    </location>
</feature>
<evidence type="ECO:0000313" key="2">
    <source>
        <dbReference type="Proteomes" id="UP000515160"/>
    </source>
</evidence>
<sequence length="147" mass="14704">MLKRAFTIGANRAARISNNKWNMLMLPLLEYNKHIAKIPNCKMRSSPLRLSMLHLLLLLWMLLGAAATSSSSNSNGNSNGPSAAAGAAGGASAASGAGGGGGGGAAAAGPGLPPGALNANLTDLGSPGKNFLFSSSQPAAHYKLMSS</sequence>
<evidence type="ECO:0000256" key="1">
    <source>
        <dbReference type="SAM" id="MobiDB-lite"/>
    </source>
</evidence>
<dbReference type="RefSeq" id="XP_051858505.1">
    <property type="nucleotide sequence ID" value="XM_052002545.1"/>
</dbReference>
<dbReference type="Proteomes" id="UP000515160">
    <property type="component" value="Chromosome 2L"/>
</dbReference>
<evidence type="ECO:0000313" key="3">
    <source>
        <dbReference type="RefSeq" id="XP_051858505.1"/>
    </source>
</evidence>
<feature type="compositionally biased region" description="Low complexity" evidence="1">
    <location>
        <begin position="68"/>
        <end position="95"/>
    </location>
</feature>
<organism evidence="2 3">
    <name type="scientific">Drosophila albomicans</name>
    <name type="common">Fruit fly</name>
    <dbReference type="NCBI Taxonomy" id="7291"/>
    <lineage>
        <taxon>Eukaryota</taxon>
        <taxon>Metazoa</taxon>
        <taxon>Ecdysozoa</taxon>
        <taxon>Arthropoda</taxon>
        <taxon>Hexapoda</taxon>
        <taxon>Insecta</taxon>
        <taxon>Pterygota</taxon>
        <taxon>Neoptera</taxon>
        <taxon>Endopterygota</taxon>
        <taxon>Diptera</taxon>
        <taxon>Brachycera</taxon>
        <taxon>Muscomorpha</taxon>
        <taxon>Ephydroidea</taxon>
        <taxon>Drosophilidae</taxon>
        <taxon>Drosophila</taxon>
    </lineage>
</organism>